<gene>
    <name evidence="6" type="ORF">BST20_23495</name>
    <name evidence="5" type="ORF">MBRA_10800</name>
</gene>
<keyword evidence="2" id="KW-0285">Flavoprotein</keyword>
<dbReference type="InterPro" id="IPR036188">
    <property type="entry name" value="FAD/NAD-bd_sf"/>
</dbReference>
<sequence length="380" mass="40270">MNTTDVLVVGAGPTGLTLSTALSQQGVDVTVVDRLAAGANTSRAVAIAARTLEVLEGLGVSARLTKEGIHVPRFSIRQRDQILMPIDFSALPTKYPYTLTISQAATEQVLLDRLAEVGTEVLRPTAVTAVSEGEQGPVATFDDGDSVSARYVVGCDGMHSTVRDQARIAYRGHAYSESFALADVHLQGGAPADEIVLFFAGAGLLVLVPLPGGVHRIVAPVSDQSPPLSAEFFQRLLDTRAFGPGRLQVVGDPIWASEFRIHHRVVDSYRAGHVLVVGDAAHVHSPAGGQGMNLGIQDATVLADVLVRVLGGASDDLLDDFGKARRPIAKQVLRLTDRLTRLATLPRIARPARNAAISLASAVPGARRALAWRLSGLVYR</sequence>
<dbReference type="Gene3D" id="3.30.70.2450">
    <property type="match status" value="1"/>
</dbReference>
<dbReference type="InterPro" id="IPR050641">
    <property type="entry name" value="RIFMO-like"/>
</dbReference>
<dbReference type="PRINTS" id="PR00420">
    <property type="entry name" value="RNGMNOXGNASE"/>
</dbReference>
<evidence type="ECO:0000256" key="2">
    <source>
        <dbReference type="ARBA" id="ARBA00022630"/>
    </source>
</evidence>
<name>A0A7I7W271_9MYCO</name>
<keyword evidence="6" id="KW-0503">Monooxygenase</keyword>
<dbReference type="SUPFAM" id="SSF51905">
    <property type="entry name" value="FAD/NAD(P)-binding domain"/>
    <property type="match status" value="1"/>
</dbReference>
<evidence type="ECO:0000256" key="1">
    <source>
        <dbReference type="ARBA" id="ARBA00001974"/>
    </source>
</evidence>
<evidence type="ECO:0000313" key="7">
    <source>
        <dbReference type="Proteomes" id="UP000192441"/>
    </source>
</evidence>
<proteinExistence type="predicted"/>
<evidence type="ECO:0000259" key="4">
    <source>
        <dbReference type="Pfam" id="PF01494"/>
    </source>
</evidence>
<dbReference type="EMBL" id="AP022606">
    <property type="protein sequence ID" value="BBZ10885.1"/>
    <property type="molecule type" value="Genomic_DNA"/>
</dbReference>
<feature type="domain" description="FAD-binding" evidence="4">
    <location>
        <begin position="4"/>
        <end position="335"/>
    </location>
</feature>
<accession>A0A7I7W271</accession>
<evidence type="ECO:0000313" key="5">
    <source>
        <dbReference type="EMBL" id="BBZ10885.1"/>
    </source>
</evidence>
<dbReference type="PANTHER" id="PTHR43004:SF19">
    <property type="entry name" value="BINDING MONOOXYGENASE, PUTATIVE (JCVI)-RELATED"/>
    <property type="match status" value="1"/>
</dbReference>
<evidence type="ECO:0000313" key="6">
    <source>
        <dbReference type="EMBL" id="ORA32937.1"/>
    </source>
</evidence>
<keyword evidence="3" id="KW-0274">FAD</keyword>
<keyword evidence="8" id="KW-1185">Reference proteome</keyword>
<dbReference type="AlphaFoldDB" id="A0A7I7W271"/>
<dbReference type="OrthoDB" id="8670884at2"/>
<keyword evidence="6" id="KW-0560">Oxidoreductase</keyword>
<reference evidence="5 8" key="2">
    <citation type="journal article" date="2019" name="Emerg. Microbes Infect.">
        <title>Comprehensive subspecies identification of 175 nontuberculous mycobacteria species based on 7547 genomic profiles.</title>
        <authorList>
            <person name="Matsumoto Y."/>
            <person name="Kinjo T."/>
            <person name="Motooka D."/>
            <person name="Nabeya D."/>
            <person name="Jung N."/>
            <person name="Uechi K."/>
            <person name="Horii T."/>
            <person name="Iida T."/>
            <person name="Fujita J."/>
            <person name="Nakamura S."/>
        </authorList>
    </citation>
    <scope>NUCLEOTIDE SEQUENCE [LARGE SCALE GENOMIC DNA]</scope>
    <source>
        <strain evidence="5 8">JCM 12687</strain>
    </source>
</reference>
<reference evidence="6 7" key="1">
    <citation type="submission" date="2016-12" db="EMBL/GenBank/DDBJ databases">
        <title>The new phylogeny of genus Mycobacterium.</title>
        <authorList>
            <person name="Tortoli E."/>
            <person name="Trovato A."/>
            <person name="Cirillo D.M."/>
        </authorList>
    </citation>
    <scope>NUCLEOTIDE SEQUENCE [LARGE SCALE GENOMIC DNA]</scope>
    <source>
        <strain evidence="6 7">DSM 44624</strain>
    </source>
</reference>
<protein>
    <submittedName>
        <fullName evidence="6">Pentachlorophenol monooxygenase</fullName>
    </submittedName>
</protein>
<dbReference type="InterPro" id="IPR002938">
    <property type="entry name" value="FAD-bd"/>
</dbReference>
<evidence type="ECO:0000256" key="3">
    <source>
        <dbReference type="ARBA" id="ARBA00022827"/>
    </source>
</evidence>
<comment type="cofactor">
    <cofactor evidence="1">
        <name>FAD</name>
        <dbReference type="ChEBI" id="CHEBI:57692"/>
    </cofactor>
</comment>
<dbReference type="Pfam" id="PF01494">
    <property type="entry name" value="FAD_binding_3"/>
    <property type="match status" value="1"/>
</dbReference>
<dbReference type="PANTHER" id="PTHR43004">
    <property type="entry name" value="TRK SYSTEM POTASSIUM UPTAKE PROTEIN"/>
    <property type="match status" value="1"/>
</dbReference>
<dbReference type="Proteomes" id="UP000467379">
    <property type="component" value="Chromosome"/>
</dbReference>
<dbReference type="EMBL" id="MVHM01000021">
    <property type="protein sequence ID" value="ORA32937.1"/>
    <property type="molecule type" value="Genomic_DNA"/>
</dbReference>
<dbReference type="Gene3D" id="3.50.50.60">
    <property type="entry name" value="FAD/NAD(P)-binding domain"/>
    <property type="match status" value="1"/>
</dbReference>
<dbReference type="RefSeq" id="WP_083133824.1">
    <property type="nucleotide sequence ID" value="NZ_AP022606.1"/>
</dbReference>
<dbReference type="GO" id="GO:0016709">
    <property type="term" value="F:oxidoreductase activity, acting on paired donors, with incorporation or reduction of molecular oxygen, NAD(P)H as one donor, and incorporation of one atom of oxygen"/>
    <property type="evidence" value="ECO:0007669"/>
    <property type="project" value="UniProtKB-ARBA"/>
</dbReference>
<dbReference type="GO" id="GO:0071949">
    <property type="term" value="F:FAD binding"/>
    <property type="evidence" value="ECO:0007669"/>
    <property type="project" value="InterPro"/>
</dbReference>
<reference evidence="5" key="3">
    <citation type="submission" date="2020-02" db="EMBL/GenBank/DDBJ databases">
        <authorList>
            <person name="Matsumoto Y."/>
            <person name="Kinjo T."/>
            <person name="Motooka D."/>
            <person name="Nabeya D."/>
            <person name="Jung N."/>
            <person name="Uechi K."/>
            <person name="Horii T."/>
            <person name="Iida T."/>
            <person name="Fujita J."/>
            <person name="Nakamura S."/>
        </authorList>
    </citation>
    <scope>NUCLEOTIDE SEQUENCE</scope>
    <source>
        <strain evidence="5">JCM 12687</strain>
    </source>
</reference>
<evidence type="ECO:0000313" key="8">
    <source>
        <dbReference type="Proteomes" id="UP000467379"/>
    </source>
</evidence>
<organism evidence="6 7">
    <name type="scientific">Mycobacterium branderi</name>
    <dbReference type="NCBI Taxonomy" id="43348"/>
    <lineage>
        <taxon>Bacteria</taxon>
        <taxon>Bacillati</taxon>
        <taxon>Actinomycetota</taxon>
        <taxon>Actinomycetes</taxon>
        <taxon>Mycobacteriales</taxon>
        <taxon>Mycobacteriaceae</taxon>
        <taxon>Mycobacterium</taxon>
    </lineage>
</organism>
<dbReference type="Proteomes" id="UP000192441">
    <property type="component" value="Unassembled WGS sequence"/>
</dbReference>